<dbReference type="PANTHER" id="PTHR15503">
    <property type="entry name" value="LDOC1 RELATED"/>
    <property type="match status" value="1"/>
</dbReference>
<protein>
    <submittedName>
        <fullName evidence="3">Retrotransposon gag protein</fullName>
    </submittedName>
</protein>
<evidence type="ECO:0000313" key="4">
    <source>
        <dbReference type="Proteomes" id="UP000602510"/>
    </source>
</evidence>
<feature type="compositionally biased region" description="Polar residues" evidence="1">
    <location>
        <begin position="182"/>
        <end position="201"/>
    </location>
</feature>
<gene>
    <name evidence="3" type="ORF">GN244_ATG15878</name>
</gene>
<keyword evidence="4" id="KW-1185">Reference proteome</keyword>
<dbReference type="Pfam" id="PF19259">
    <property type="entry name" value="Ty3_capsid"/>
    <property type="match status" value="1"/>
</dbReference>
<comment type="caution">
    <text evidence="3">The sequence shown here is derived from an EMBL/GenBank/DDBJ whole genome shotgun (WGS) entry which is preliminary data.</text>
</comment>
<organism evidence="3 4">
    <name type="scientific">Phytophthora infestans</name>
    <name type="common">Potato late blight agent</name>
    <name type="synonym">Botrytis infestans</name>
    <dbReference type="NCBI Taxonomy" id="4787"/>
    <lineage>
        <taxon>Eukaryota</taxon>
        <taxon>Sar</taxon>
        <taxon>Stramenopiles</taxon>
        <taxon>Oomycota</taxon>
        <taxon>Peronosporomycetes</taxon>
        <taxon>Peronosporales</taxon>
        <taxon>Peronosporaceae</taxon>
        <taxon>Phytophthora</taxon>
    </lineage>
</organism>
<dbReference type="EMBL" id="WSZM01000503">
    <property type="protein sequence ID" value="KAF4032244.1"/>
    <property type="molecule type" value="Genomic_DNA"/>
</dbReference>
<reference evidence="3" key="1">
    <citation type="submission" date="2020-04" db="EMBL/GenBank/DDBJ databases">
        <title>Hybrid Assembly of Korean Phytophthora infestans isolates.</title>
        <authorList>
            <person name="Prokchorchik M."/>
            <person name="Lee Y."/>
            <person name="Seo J."/>
            <person name="Cho J.-H."/>
            <person name="Park Y.-E."/>
            <person name="Jang D.-C."/>
            <person name="Im J.-S."/>
            <person name="Choi J.-G."/>
            <person name="Park H.-J."/>
            <person name="Lee G.-B."/>
            <person name="Lee Y.-G."/>
            <person name="Hong S.-Y."/>
            <person name="Cho K."/>
            <person name="Sohn K.H."/>
        </authorList>
    </citation>
    <scope>NUCLEOTIDE SEQUENCE</scope>
    <source>
        <strain evidence="3">KR_1_A1</strain>
    </source>
</reference>
<dbReference type="PANTHER" id="PTHR15503:SF22">
    <property type="entry name" value="TRANSPOSON TY3-I GAG POLYPROTEIN"/>
    <property type="match status" value="1"/>
</dbReference>
<name>A0A833SIU8_PHYIN</name>
<accession>A0A833SIU8</accession>
<feature type="region of interest" description="Disordered" evidence="1">
    <location>
        <begin position="176"/>
        <end position="225"/>
    </location>
</feature>
<sequence>MEAPAERKLRRMETKPPVFEGDIDGVKLDSFIFQFEAYFTFKGYDLAEDDVVVARELSQCVKKNAATWYATYMRNPETMKTWSAMKFSLEKIFKEPNFLQKLRNELLNFRQSGTYQGYVAKFQEKLRLVPMDPAFAKELFLKGLSNNNLRKQILRKKPMTLEDVISEGFNEVELERMDETKSSTPNQGTKTHGKSKSSFSAPQHKITKTSSNMRGDGRKKTKCSHCQRGYHNEDDCWVKNPDKRPNFQNKFGKAANSAKTDYKAKYYALIDKLVVDDEDTSTSPLNE</sequence>
<dbReference type="InterPro" id="IPR045358">
    <property type="entry name" value="Ty3_capsid"/>
</dbReference>
<evidence type="ECO:0000256" key="1">
    <source>
        <dbReference type="SAM" id="MobiDB-lite"/>
    </source>
</evidence>
<evidence type="ECO:0000313" key="3">
    <source>
        <dbReference type="EMBL" id="KAF4032244.1"/>
    </source>
</evidence>
<dbReference type="AlphaFoldDB" id="A0A833SIU8"/>
<dbReference type="InterPro" id="IPR032567">
    <property type="entry name" value="RTL1-rel"/>
</dbReference>
<proteinExistence type="predicted"/>
<evidence type="ECO:0000259" key="2">
    <source>
        <dbReference type="Pfam" id="PF19259"/>
    </source>
</evidence>
<dbReference type="Proteomes" id="UP000602510">
    <property type="component" value="Unassembled WGS sequence"/>
</dbReference>
<feature type="domain" description="Ty3 transposon capsid-like protein" evidence="2">
    <location>
        <begin position="9"/>
        <end position="191"/>
    </location>
</feature>